<dbReference type="InterPro" id="IPR001130">
    <property type="entry name" value="TatD-like"/>
</dbReference>
<dbReference type="PANTHER" id="PTHR46124:SF2">
    <property type="entry name" value="D-AMINOACYL-TRNA DEACYLASE"/>
    <property type="match status" value="1"/>
</dbReference>
<evidence type="ECO:0000313" key="1">
    <source>
        <dbReference type="EMBL" id="CAG7820482.1"/>
    </source>
</evidence>
<gene>
    <name evidence="1" type="ORF">AFUS01_LOCUS30872</name>
</gene>
<dbReference type="EMBL" id="CAJVCH010479845">
    <property type="protein sequence ID" value="CAG7820482.1"/>
    <property type="molecule type" value="Genomic_DNA"/>
</dbReference>
<dbReference type="AlphaFoldDB" id="A0A8J2PEG2"/>
<dbReference type="Pfam" id="PF01026">
    <property type="entry name" value="TatD_DNase"/>
    <property type="match status" value="1"/>
</dbReference>
<proteinExistence type="predicted"/>
<sequence length="248" mass="27997">MVTGTSIQSSKEALRLTRIFPNVLFSTAVRYCALIVSCDDVGIHPHDATSWDETSEEEIEFLCKNPECVPLGECGLDFSRNSPSEVQLEVFEKQVQMVVRLRKSVFLHERGAHAEMVLVLTNKDLFSFLTLHWNYRILCRLRMEGQESRWSAEATREYYSPGSLSSRNGCFVLVPKYPIAQTTRRCEAVNFSSVPDYPKSALHLSAERTLLTSSNSGDEIEIAELMNMPPEEVATATTYNAVKLFDLT</sequence>
<dbReference type="PANTHER" id="PTHR46124">
    <property type="entry name" value="D-AMINOACYL-TRNA DEACYLASE"/>
    <property type="match status" value="1"/>
</dbReference>
<accession>A0A8J2PEG2</accession>
<comment type="caution">
    <text evidence="1">The sequence shown here is derived from an EMBL/GenBank/DDBJ whole genome shotgun (WGS) entry which is preliminary data.</text>
</comment>
<dbReference type="Proteomes" id="UP000708208">
    <property type="component" value="Unassembled WGS sequence"/>
</dbReference>
<organism evidence="1 2">
    <name type="scientific">Allacma fusca</name>
    <dbReference type="NCBI Taxonomy" id="39272"/>
    <lineage>
        <taxon>Eukaryota</taxon>
        <taxon>Metazoa</taxon>
        <taxon>Ecdysozoa</taxon>
        <taxon>Arthropoda</taxon>
        <taxon>Hexapoda</taxon>
        <taxon>Collembola</taxon>
        <taxon>Symphypleona</taxon>
        <taxon>Sminthuridae</taxon>
        <taxon>Allacma</taxon>
    </lineage>
</organism>
<reference evidence="1" key="1">
    <citation type="submission" date="2021-06" db="EMBL/GenBank/DDBJ databases">
        <authorList>
            <person name="Hodson N. C."/>
            <person name="Mongue J. A."/>
            <person name="Jaron S. K."/>
        </authorList>
    </citation>
    <scope>NUCLEOTIDE SEQUENCE</scope>
</reference>
<protein>
    <submittedName>
        <fullName evidence="1">Uncharacterized protein</fullName>
    </submittedName>
</protein>
<dbReference type="OrthoDB" id="413993at2759"/>
<name>A0A8J2PEG2_9HEXA</name>
<dbReference type="GO" id="GO:0005829">
    <property type="term" value="C:cytosol"/>
    <property type="evidence" value="ECO:0007669"/>
    <property type="project" value="TreeGrafter"/>
</dbReference>
<evidence type="ECO:0000313" key="2">
    <source>
        <dbReference type="Proteomes" id="UP000708208"/>
    </source>
</evidence>
<keyword evidence="2" id="KW-1185">Reference proteome</keyword>
<dbReference type="GO" id="GO:0016788">
    <property type="term" value="F:hydrolase activity, acting on ester bonds"/>
    <property type="evidence" value="ECO:0007669"/>
    <property type="project" value="InterPro"/>
</dbReference>
<dbReference type="PIRSF" id="PIRSF005902">
    <property type="entry name" value="DNase_TatD"/>
    <property type="match status" value="1"/>
</dbReference>